<evidence type="ECO:0000256" key="1">
    <source>
        <dbReference type="SAM" id="MobiDB-lite"/>
    </source>
</evidence>
<gene>
    <name evidence="2" type="ORF">U9M48_041243</name>
</gene>
<reference evidence="2 3" key="1">
    <citation type="submission" date="2024-02" db="EMBL/GenBank/DDBJ databases">
        <title>High-quality chromosome-scale genome assembly of Pensacola bahiagrass (Paspalum notatum Flugge var. saurae).</title>
        <authorList>
            <person name="Vega J.M."/>
            <person name="Podio M."/>
            <person name="Orjuela J."/>
            <person name="Siena L.A."/>
            <person name="Pessino S.C."/>
            <person name="Combes M.C."/>
            <person name="Mariac C."/>
            <person name="Albertini E."/>
            <person name="Pupilli F."/>
            <person name="Ortiz J.P.A."/>
            <person name="Leblanc O."/>
        </authorList>
    </citation>
    <scope>NUCLEOTIDE SEQUENCE [LARGE SCALE GENOMIC DNA]</scope>
    <source>
        <strain evidence="2">R1</strain>
        <tissue evidence="2">Leaf</tissue>
    </source>
</reference>
<dbReference type="AlphaFoldDB" id="A0AAQ3UQ41"/>
<organism evidence="2 3">
    <name type="scientific">Paspalum notatum var. saurae</name>
    <dbReference type="NCBI Taxonomy" id="547442"/>
    <lineage>
        <taxon>Eukaryota</taxon>
        <taxon>Viridiplantae</taxon>
        <taxon>Streptophyta</taxon>
        <taxon>Embryophyta</taxon>
        <taxon>Tracheophyta</taxon>
        <taxon>Spermatophyta</taxon>
        <taxon>Magnoliopsida</taxon>
        <taxon>Liliopsida</taxon>
        <taxon>Poales</taxon>
        <taxon>Poaceae</taxon>
        <taxon>PACMAD clade</taxon>
        <taxon>Panicoideae</taxon>
        <taxon>Andropogonodae</taxon>
        <taxon>Paspaleae</taxon>
        <taxon>Paspalinae</taxon>
        <taxon>Paspalum</taxon>
    </lineage>
</organism>
<protein>
    <submittedName>
        <fullName evidence="2">Uncharacterized protein</fullName>
    </submittedName>
</protein>
<name>A0AAQ3UQ41_PASNO</name>
<evidence type="ECO:0000313" key="3">
    <source>
        <dbReference type="Proteomes" id="UP001341281"/>
    </source>
</evidence>
<dbReference type="Proteomes" id="UP001341281">
    <property type="component" value="Chromosome 09"/>
</dbReference>
<proteinExistence type="predicted"/>
<feature type="region of interest" description="Disordered" evidence="1">
    <location>
        <begin position="40"/>
        <end position="72"/>
    </location>
</feature>
<sequence>MQRQCGTKRIEMHELTLRTDYLIVDTRQLLEDERRDEFVMDATKKGPLNDVSDGDQQDAQEGGLSKKNMEHEMKIKERDVVKVPAMEFASNCQGGQLDLHGTCHGFCPIAKEGSLTLTVCKT</sequence>
<keyword evidence="3" id="KW-1185">Reference proteome</keyword>
<dbReference type="EMBL" id="CP144753">
    <property type="protein sequence ID" value="WVZ95483.1"/>
    <property type="molecule type" value="Genomic_DNA"/>
</dbReference>
<evidence type="ECO:0000313" key="2">
    <source>
        <dbReference type="EMBL" id="WVZ95483.1"/>
    </source>
</evidence>
<accession>A0AAQ3UQ41</accession>